<organism evidence="1 2">
    <name type="scientific">Rheinheimera lutimaris</name>
    <dbReference type="NCBI Taxonomy" id="2740584"/>
    <lineage>
        <taxon>Bacteria</taxon>
        <taxon>Pseudomonadati</taxon>
        <taxon>Pseudomonadota</taxon>
        <taxon>Gammaproteobacteria</taxon>
        <taxon>Chromatiales</taxon>
        <taxon>Chromatiaceae</taxon>
        <taxon>Rheinheimera</taxon>
    </lineage>
</organism>
<dbReference type="InterPro" id="IPR021730">
    <property type="entry name" value="YdbH"/>
</dbReference>
<dbReference type="Proteomes" id="UP000523161">
    <property type="component" value="Unassembled WGS sequence"/>
</dbReference>
<dbReference type="AlphaFoldDB" id="A0A7Y5ATJ4"/>
<accession>A0A7Y5ATJ4</accession>
<name>A0A7Y5ATJ4_9GAMM</name>
<dbReference type="RefSeq" id="WP_173502318.1">
    <property type="nucleotide sequence ID" value="NZ_JABSOD010000021.1"/>
</dbReference>
<proteinExistence type="predicted"/>
<evidence type="ECO:0000313" key="2">
    <source>
        <dbReference type="Proteomes" id="UP000523161"/>
    </source>
</evidence>
<protein>
    <submittedName>
        <fullName evidence="1">YdbH domain-containing protein</fullName>
    </submittedName>
</protein>
<sequence length="853" mass="92088">MRRWQKMLLTAFALLLLLTAAAYWYLQKNLAALPLHNLQYQISSLSLRQLQLSSVSFSLDKPQLQVQLTDISINWQLLNSKITRLQLGSANIRLLQWPQTTDKNAAPATAPSLPADWQVPANFPDNINIDRLTLQLPCAASDCHYLLSAKVSHSAQQLQYRLTAADAATPTLPRLTLSGDYHAVQQLPVLNMQLELDNSTQLKLHQQLSSENGISANGELKLDIAPPSPWLIQQLKLWQPAIAQDALAQFTAPVSVQSNWQLQLPPGMDLAGIASHASGNWQLSANLPAPLTVPGIGQVQGTVQAELALERGELNRYQLNAQLAVKQPQLPEQLQQFGADAEQLQIAVSADGQSQPQLNALPLSFSISSSGDTTLQLAADATLNLTPPLSAALRNGRLNLVQKQLTLPGDVTAKNLTLNSHFNASWLVDSWQLALLNTEASIAQLNTADVQARDIRLVAASGQFSGDSNFNQTTLRTDVDVNVATLTQAQLKPLSWQWHGKLSGSTAALNIDGKLSNSASLGLSHQLRYTPDNTAVSWQLDEIFLLAGNPLSATLTAWPALLEFNRGRLSAGGEMTLLPDTSVDATLALSGINGIYDRSLFKELAGTLQMQYRHNNVLLATDNITVAEILHGVSVGPLALSAQYAAPVETPTAGKLNIQQLQLLAMGGKVLVQPVQLDLAQAQQQLQLELQQIDLSQLLQQHPTTDLTGNGRISGSIPLQLGSNGASVTDGSIAAESPGGKLQYRPSAAQGMAASNQGMKVVLNALDDFHYSVLSSNVSYDTSGKLLLALNLQGQNPALEQGRAINLNINLEEDIPALITSLQLSSQISDKIKQRVQQRIQQQRVNNANGVKP</sequence>
<dbReference type="Pfam" id="PF11739">
    <property type="entry name" value="YdbH-like"/>
    <property type="match status" value="1"/>
</dbReference>
<gene>
    <name evidence="1" type="ORF">HRH59_16210</name>
</gene>
<keyword evidence="2" id="KW-1185">Reference proteome</keyword>
<comment type="caution">
    <text evidence="1">The sequence shown here is derived from an EMBL/GenBank/DDBJ whole genome shotgun (WGS) entry which is preliminary data.</text>
</comment>
<reference evidence="1 2" key="1">
    <citation type="submission" date="2020-06" db="EMBL/GenBank/DDBJ databases">
        <title>Rheinheimera sp. nov., a marine bacterium isolated from coastal.</title>
        <authorList>
            <person name="Yu Q."/>
            <person name="Qi Y."/>
            <person name="Pu J."/>
        </authorList>
    </citation>
    <scope>NUCLEOTIDE SEQUENCE [LARGE SCALE GENOMIC DNA]</scope>
    <source>
        <strain evidence="1 2">YQF-2</strain>
    </source>
</reference>
<dbReference type="EMBL" id="JABSOD010000021">
    <property type="protein sequence ID" value="NRQ44089.1"/>
    <property type="molecule type" value="Genomic_DNA"/>
</dbReference>
<evidence type="ECO:0000313" key="1">
    <source>
        <dbReference type="EMBL" id="NRQ44089.1"/>
    </source>
</evidence>